<dbReference type="Proteomes" id="UP000636709">
    <property type="component" value="Unassembled WGS sequence"/>
</dbReference>
<keyword evidence="1" id="KW-0472">Membrane</keyword>
<reference evidence="2" key="1">
    <citation type="submission" date="2020-07" db="EMBL/GenBank/DDBJ databases">
        <title>Genome sequence and genetic diversity analysis of an under-domesticated orphan crop, white fonio (Digitaria exilis).</title>
        <authorList>
            <person name="Bennetzen J.L."/>
            <person name="Chen S."/>
            <person name="Ma X."/>
            <person name="Wang X."/>
            <person name="Yssel A.E.J."/>
            <person name="Chaluvadi S.R."/>
            <person name="Johnson M."/>
            <person name="Gangashetty P."/>
            <person name="Hamidou F."/>
            <person name="Sanogo M.D."/>
            <person name="Zwaenepoel A."/>
            <person name="Wallace J."/>
            <person name="Van De Peer Y."/>
            <person name="Van Deynze A."/>
        </authorList>
    </citation>
    <scope>NUCLEOTIDE SEQUENCE</scope>
    <source>
        <tissue evidence="2">Leaves</tissue>
    </source>
</reference>
<organism evidence="2 3">
    <name type="scientific">Digitaria exilis</name>
    <dbReference type="NCBI Taxonomy" id="1010633"/>
    <lineage>
        <taxon>Eukaryota</taxon>
        <taxon>Viridiplantae</taxon>
        <taxon>Streptophyta</taxon>
        <taxon>Embryophyta</taxon>
        <taxon>Tracheophyta</taxon>
        <taxon>Spermatophyta</taxon>
        <taxon>Magnoliopsida</taxon>
        <taxon>Liliopsida</taxon>
        <taxon>Poales</taxon>
        <taxon>Poaceae</taxon>
        <taxon>PACMAD clade</taxon>
        <taxon>Panicoideae</taxon>
        <taxon>Panicodae</taxon>
        <taxon>Paniceae</taxon>
        <taxon>Anthephorinae</taxon>
        <taxon>Digitaria</taxon>
    </lineage>
</organism>
<gene>
    <name evidence="2" type="ORF">HU200_035366</name>
</gene>
<proteinExistence type="predicted"/>
<feature type="transmembrane region" description="Helical" evidence="1">
    <location>
        <begin position="103"/>
        <end position="124"/>
    </location>
</feature>
<accession>A0A835BI22</accession>
<name>A0A835BI22_9POAL</name>
<evidence type="ECO:0000313" key="3">
    <source>
        <dbReference type="Proteomes" id="UP000636709"/>
    </source>
</evidence>
<keyword evidence="1" id="KW-0812">Transmembrane</keyword>
<dbReference type="EMBL" id="JACEFO010001866">
    <property type="protein sequence ID" value="KAF8697873.1"/>
    <property type="molecule type" value="Genomic_DNA"/>
</dbReference>
<keyword evidence="1" id="KW-1133">Transmembrane helix</keyword>
<evidence type="ECO:0000256" key="1">
    <source>
        <dbReference type="SAM" id="Phobius"/>
    </source>
</evidence>
<comment type="caution">
    <text evidence="2">The sequence shown here is derived from an EMBL/GenBank/DDBJ whole genome shotgun (WGS) entry which is preliminary data.</text>
</comment>
<keyword evidence="3" id="KW-1185">Reference proteome</keyword>
<sequence>MDWPKCKKTRVYELESSSSSKACCLNVWRIAVGGVALVCKKAMAARDGVCLARSRGFQRIVLELDNKELLSPSEKQLSLTRTHLDGRILPMAALSIDRRPYRLYVPSVAPFCLFGVSPTIPALARRRPQFRFRASSLWHR</sequence>
<protein>
    <submittedName>
        <fullName evidence="2">Uncharacterized protein</fullName>
    </submittedName>
</protein>
<dbReference type="AlphaFoldDB" id="A0A835BI22"/>
<evidence type="ECO:0000313" key="2">
    <source>
        <dbReference type="EMBL" id="KAF8697873.1"/>
    </source>
</evidence>